<dbReference type="EMBL" id="JAMFLX010000006">
    <property type="protein sequence ID" value="MCL6269518.1"/>
    <property type="molecule type" value="Genomic_DNA"/>
</dbReference>
<organism evidence="2 3">
    <name type="scientific">Parendozoicomonas callyspongiae</name>
    <dbReference type="NCBI Taxonomy" id="2942213"/>
    <lineage>
        <taxon>Bacteria</taxon>
        <taxon>Pseudomonadati</taxon>
        <taxon>Pseudomonadota</taxon>
        <taxon>Gammaproteobacteria</taxon>
        <taxon>Oceanospirillales</taxon>
        <taxon>Endozoicomonadaceae</taxon>
        <taxon>Parendozoicomonas</taxon>
    </lineage>
</organism>
<evidence type="ECO:0000313" key="3">
    <source>
        <dbReference type="Proteomes" id="UP001203338"/>
    </source>
</evidence>
<comment type="caution">
    <text evidence="2">The sequence shown here is derived from an EMBL/GenBank/DDBJ whole genome shotgun (WGS) entry which is preliminary data.</text>
</comment>
<dbReference type="RefSeq" id="WP_249698550.1">
    <property type="nucleotide sequence ID" value="NZ_JAMFLX010000006.1"/>
</dbReference>
<proteinExistence type="predicted"/>
<name>A0ABT0PG71_9GAMM</name>
<feature type="compositionally biased region" description="Low complexity" evidence="1">
    <location>
        <begin position="63"/>
        <end position="76"/>
    </location>
</feature>
<reference evidence="2 3" key="1">
    <citation type="submission" date="2022-05" db="EMBL/GenBank/DDBJ databases">
        <authorList>
            <person name="Park J.-S."/>
        </authorList>
    </citation>
    <scope>NUCLEOTIDE SEQUENCE [LARGE SCALE GENOMIC DNA]</scope>
    <source>
        <strain evidence="2 3">2012CJ34-2</strain>
    </source>
</reference>
<gene>
    <name evidence="2" type="ORF">M3P05_06135</name>
</gene>
<evidence type="ECO:0000256" key="1">
    <source>
        <dbReference type="SAM" id="MobiDB-lite"/>
    </source>
</evidence>
<dbReference type="Proteomes" id="UP001203338">
    <property type="component" value="Unassembled WGS sequence"/>
</dbReference>
<evidence type="ECO:0000313" key="2">
    <source>
        <dbReference type="EMBL" id="MCL6269518.1"/>
    </source>
</evidence>
<feature type="region of interest" description="Disordered" evidence="1">
    <location>
        <begin position="56"/>
        <end position="124"/>
    </location>
</feature>
<keyword evidence="3" id="KW-1185">Reference proteome</keyword>
<protein>
    <submittedName>
        <fullName evidence="2">Uncharacterized protein</fullName>
    </submittedName>
</protein>
<accession>A0ABT0PG71</accession>
<sequence length="585" mass="64876">MTASSGAGDPKSQMSQLPFYLLQNHLPTTSNEYVISGDALPIANRTQALSLYTKSCPVEKPESSSSAHNPSDSADNLPPATPKKTNESNPAEKAAKGTPSGAGGGPPDDQQKPEEQTETEYQTVWKDQDLENTVVFSIKTDKFRKWDKSHISHITPAAEVCINGKPVMFYIRWGFARDQPAPFLVAKGTDWAAPDGHRYIVIGMDSQPYFKIVDYPVYSFPTINMTLIPDAASASPVVAGSWSQNTMWSVKVTDGNNTGLLALDHIAFQDQAYTWLWDGHAMDGWAVTELREHVKSNHNPETSGFFLTFDQLPVFKDCAVCERIRARNSALETFWASLNTLLDQPGCPEDLLFKVTIQKNLMDSDQLGIMTETVISSHAAILNDMISKTNFSICYNEPHSYGQITATIEIEGDKLLKGEYSLQENCITTCLPLLEKLQINSTLKGLGYKAGISVIAQPGEDAVIYFEPSDITKIPSLVANSYLVFQHFGTGQLLLFDPTVNATLRTTQPSVMPFSKAWEQIYSTLKTVHEKHNGAYSFSVGSQPQISALYINNYIFQKNEETKYTLEKAADHLFNSMYGRNMNPR</sequence>